<keyword evidence="3" id="KW-1003">Cell membrane</keyword>
<accession>A0ABT7U4R9</accession>
<organism evidence="8 9">
    <name type="scientific">Bacteroides eggerthii</name>
    <dbReference type="NCBI Taxonomy" id="28111"/>
    <lineage>
        <taxon>Bacteria</taxon>
        <taxon>Pseudomonadati</taxon>
        <taxon>Bacteroidota</taxon>
        <taxon>Bacteroidia</taxon>
        <taxon>Bacteroidales</taxon>
        <taxon>Bacteroidaceae</taxon>
        <taxon>Bacteroides</taxon>
    </lineage>
</organism>
<dbReference type="InterPro" id="IPR003370">
    <property type="entry name" value="Chromate_transpt"/>
</dbReference>
<feature type="transmembrane region" description="Helical" evidence="7">
    <location>
        <begin position="111"/>
        <end position="129"/>
    </location>
</feature>
<evidence type="ECO:0000256" key="3">
    <source>
        <dbReference type="ARBA" id="ARBA00022475"/>
    </source>
</evidence>
<dbReference type="PANTHER" id="PTHR43663">
    <property type="entry name" value="CHROMATE TRANSPORT PROTEIN-RELATED"/>
    <property type="match status" value="1"/>
</dbReference>
<gene>
    <name evidence="8" type="ORF">QUW02_06270</name>
</gene>
<keyword evidence="5 7" id="KW-1133">Transmembrane helix</keyword>
<evidence type="ECO:0000256" key="7">
    <source>
        <dbReference type="SAM" id="Phobius"/>
    </source>
</evidence>
<comment type="caution">
    <text evidence="8">The sequence shown here is derived from an EMBL/GenBank/DDBJ whole genome shotgun (WGS) entry which is preliminary data.</text>
</comment>
<keyword evidence="4 7" id="KW-0812">Transmembrane</keyword>
<reference evidence="9" key="1">
    <citation type="submission" date="2023-07" db="EMBL/GenBank/DDBJ databases">
        <title>Identification and characterization of horizontal gene transfer across gut microbiota members of farm animals based on homology search.</title>
        <authorList>
            <person name="Schwarzerova J."/>
            <person name="Nykrynova M."/>
            <person name="Jureckova K."/>
            <person name="Cejkova D."/>
            <person name="Rychlik I."/>
        </authorList>
    </citation>
    <scope>NUCLEOTIDE SEQUENCE [LARGE SCALE GENOMIC DNA]</scope>
    <source>
        <strain evidence="9">ET4</strain>
    </source>
</reference>
<dbReference type="Pfam" id="PF02417">
    <property type="entry name" value="Chromate_transp"/>
    <property type="match status" value="1"/>
</dbReference>
<evidence type="ECO:0000256" key="4">
    <source>
        <dbReference type="ARBA" id="ARBA00022692"/>
    </source>
</evidence>
<protein>
    <submittedName>
        <fullName evidence="8">Chromate transporter</fullName>
    </submittedName>
</protein>
<proteinExistence type="inferred from homology"/>
<feature type="transmembrane region" description="Helical" evidence="7">
    <location>
        <begin position="75"/>
        <end position="99"/>
    </location>
</feature>
<dbReference type="Proteomes" id="UP001228403">
    <property type="component" value="Unassembled WGS sequence"/>
</dbReference>
<name>A0ABT7U4R9_9BACE</name>
<evidence type="ECO:0000313" key="9">
    <source>
        <dbReference type="Proteomes" id="UP001228403"/>
    </source>
</evidence>
<feature type="transmembrane region" description="Helical" evidence="7">
    <location>
        <begin position="141"/>
        <end position="172"/>
    </location>
</feature>
<evidence type="ECO:0000256" key="5">
    <source>
        <dbReference type="ARBA" id="ARBA00022989"/>
    </source>
</evidence>
<sequence length="181" mass="20050">MNIYWESFKTFTRIGMFTIGGGYAMLPLIEADVVDKKKWIDKEEFVDLVAIAQSCPGILAVNISIFLGYKLKGVPGSIICTLGTILPSFLIILLIALFFQTFRENKTVQSIFLGIRPAVVALIAAPTFKMAKSAKIGWTNIWIPVVSALLIWQMEVSPVCIIILAGLFGFLYGKLVEQNDK</sequence>
<dbReference type="EMBL" id="JAUDCF010000010">
    <property type="protein sequence ID" value="MDM8145528.1"/>
    <property type="molecule type" value="Genomic_DNA"/>
</dbReference>
<evidence type="ECO:0000256" key="6">
    <source>
        <dbReference type="ARBA" id="ARBA00023136"/>
    </source>
</evidence>
<dbReference type="InterPro" id="IPR052518">
    <property type="entry name" value="CHR_Transporter"/>
</dbReference>
<comment type="subcellular location">
    <subcellularLocation>
        <location evidence="1">Cell membrane</location>
        <topology evidence="1">Multi-pass membrane protein</topology>
    </subcellularLocation>
</comment>
<keyword evidence="9" id="KW-1185">Reference proteome</keyword>
<keyword evidence="6 7" id="KW-0472">Membrane</keyword>
<evidence type="ECO:0000313" key="8">
    <source>
        <dbReference type="EMBL" id="MDM8145528.1"/>
    </source>
</evidence>
<evidence type="ECO:0000256" key="1">
    <source>
        <dbReference type="ARBA" id="ARBA00004651"/>
    </source>
</evidence>
<dbReference type="PANTHER" id="PTHR43663:SF2">
    <property type="entry name" value="CHROMATE TRANSPORT PROTEIN-RELATED"/>
    <property type="match status" value="1"/>
</dbReference>
<comment type="similarity">
    <text evidence="2">Belongs to the chromate ion transporter (CHR) (TC 2.A.51) family.</text>
</comment>
<evidence type="ECO:0000256" key="2">
    <source>
        <dbReference type="ARBA" id="ARBA00005262"/>
    </source>
</evidence>
<feature type="transmembrane region" description="Helical" evidence="7">
    <location>
        <begin position="45"/>
        <end position="69"/>
    </location>
</feature>